<dbReference type="RefSeq" id="XP_038731078.1">
    <property type="nucleotide sequence ID" value="XM_038878240.1"/>
</dbReference>
<dbReference type="GeneID" id="62151314"/>
<organism evidence="1 2">
    <name type="scientific">Botrytis byssoidea</name>
    <dbReference type="NCBI Taxonomy" id="139641"/>
    <lineage>
        <taxon>Eukaryota</taxon>
        <taxon>Fungi</taxon>
        <taxon>Dikarya</taxon>
        <taxon>Ascomycota</taxon>
        <taxon>Pezizomycotina</taxon>
        <taxon>Leotiomycetes</taxon>
        <taxon>Helotiales</taxon>
        <taxon>Sclerotiniaceae</taxon>
        <taxon>Botrytis</taxon>
    </lineage>
</organism>
<sequence>MVSAGNIRTYSGLGLGTARLGASEVGDAGASENVTQVRSVTRRRILRRGKRAEPRGLVCGGNTAGN</sequence>
<name>A0A9P5IJL1_9HELO</name>
<dbReference type="Proteomes" id="UP000710849">
    <property type="component" value="Unassembled WGS sequence"/>
</dbReference>
<protein>
    <submittedName>
        <fullName evidence="1">Uncharacterized protein</fullName>
    </submittedName>
</protein>
<gene>
    <name evidence="1" type="ORF">EAE97_007726</name>
</gene>
<reference evidence="1 2" key="1">
    <citation type="journal article" date="2020" name="Genome Biol. Evol.">
        <title>Comparative genomics of Sclerotiniaceae.</title>
        <authorList>
            <person name="Valero Jimenez C.A."/>
            <person name="Steentjes M."/>
            <person name="Scholten O.E."/>
            <person name="Van Kan J.A.L."/>
        </authorList>
    </citation>
    <scope>NUCLEOTIDE SEQUENCE [LARGE SCALE GENOMIC DNA]</scope>
    <source>
        <strain evidence="1 2">MUCL 94</strain>
    </source>
</reference>
<dbReference type="EMBL" id="RCSW01000015">
    <property type="protein sequence ID" value="KAF7937930.1"/>
    <property type="molecule type" value="Genomic_DNA"/>
</dbReference>
<evidence type="ECO:0000313" key="1">
    <source>
        <dbReference type="EMBL" id="KAF7937930.1"/>
    </source>
</evidence>
<accession>A0A9P5IJL1</accession>
<keyword evidence="2" id="KW-1185">Reference proteome</keyword>
<comment type="caution">
    <text evidence="1">The sequence shown here is derived from an EMBL/GenBank/DDBJ whole genome shotgun (WGS) entry which is preliminary data.</text>
</comment>
<evidence type="ECO:0000313" key="2">
    <source>
        <dbReference type="Proteomes" id="UP000710849"/>
    </source>
</evidence>
<proteinExistence type="predicted"/>
<dbReference type="AlphaFoldDB" id="A0A9P5IJL1"/>